<dbReference type="Gene3D" id="3.60.21.10">
    <property type="match status" value="1"/>
</dbReference>
<evidence type="ECO:0000259" key="4">
    <source>
        <dbReference type="Pfam" id="PF02872"/>
    </source>
</evidence>
<evidence type="ECO:0000259" key="3">
    <source>
        <dbReference type="Pfam" id="PF00149"/>
    </source>
</evidence>
<evidence type="ECO:0000313" key="5">
    <source>
        <dbReference type="EMBL" id="SDJ03274.1"/>
    </source>
</evidence>
<sequence>MSSHRPLRLTLAHINDTHSQFDPTTLALTLPQLGQVYAPCGGYPRLSSALNQARAQARRTGRQLLALHAGDCFQGSLYFSHYKGRLNAILNNQLDLDAMVLGNHEFDLGNPLLSTFVQRLQFPVLAANMDLSQERPDKTNPMRGLANLLDYDPQQARGRYLVKQLDGEPVALFGLTLDNMHELACADSDTLFHSSLEVARATIDAIEHAGINKILILSHLGYDRDLQLAEQLDGVAAIIGGHTHVLQGDFHNLGLGGRDHYAVVINNTAVVQAGSNALFLGQLQLDLDADGILRRVDGGNALLVGQALSSDPEGHQPLAPAQKERALNYLGQQANVTLVDNDATLQTLLQQHYKPALLEFEQRIIARAPQPLRHLRIPDDQGGSQVAPMLARAMRWQARQLGHQVDFGLHNAGGTRASISPGPISAGWIAGTLAPFAIGVVKYRVRGDALSATLESAINNALNNGVVGTGTGSYPYVWGLKFHYDAEAEMGQRIVRLQCRHQGHWVDVEPRRQYIGVSTGYTAAGKEGYYPLAHLPEPPQELQLTIAEAVINHWRHLGQLEPIN</sequence>
<reference evidence="6" key="1">
    <citation type="submission" date="2016-10" db="EMBL/GenBank/DDBJ databases">
        <authorList>
            <person name="Varghese N."/>
            <person name="Submissions S."/>
        </authorList>
    </citation>
    <scope>NUCLEOTIDE SEQUENCE [LARGE SCALE GENOMIC DNA]</scope>
    <source>
        <strain evidence="6">DSM 23317</strain>
    </source>
</reference>
<keyword evidence="2" id="KW-0378">Hydrolase</keyword>
<dbReference type="PANTHER" id="PTHR11575">
    <property type="entry name" value="5'-NUCLEOTIDASE-RELATED"/>
    <property type="match status" value="1"/>
</dbReference>
<dbReference type="Proteomes" id="UP000199527">
    <property type="component" value="Unassembled WGS sequence"/>
</dbReference>
<dbReference type="AlphaFoldDB" id="A0A1G8QER5"/>
<dbReference type="InterPro" id="IPR004843">
    <property type="entry name" value="Calcineurin-like_PHP"/>
</dbReference>
<keyword evidence="2" id="KW-0547">Nucleotide-binding</keyword>
<dbReference type="PANTHER" id="PTHR11575:SF24">
    <property type="entry name" value="5'-NUCLEOTIDASE"/>
    <property type="match status" value="1"/>
</dbReference>
<evidence type="ECO:0000256" key="1">
    <source>
        <dbReference type="ARBA" id="ARBA00022729"/>
    </source>
</evidence>
<dbReference type="SUPFAM" id="SSF56300">
    <property type="entry name" value="Metallo-dependent phosphatases"/>
    <property type="match status" value="1"/>
</dbReference>
<evidence type="ECO:0000256" key="2">
    <source>
        <dbReference type="RuleBase" id="RU362119"/>
    </source>
</evidence>
<gene>
    <name evidence="5" type="ORF">SAMN04488540_104277</name>
</gene>
<dbReference type="InterPro" id="IPR006179">
    <property type="entry name" value="5_nucleotidase/apyrase"/>
</dbReference>
<dbReference type="InterPro" id="IPR008334">
    <property type="entry name" value="5'-Nucleotdase_C"/>
</dbReference>
<organism evidence="5 6">
    <name type="scientific">Ferrimonas sediminum</name>
    <dbReference type="NCBI Taxonomy" id="718193"/>
    <lineage>
        <taxon>Bacteria</taxon>
        <taxon>Pseudomonadati</taxon>
        <taxon>Pseudomonadota</taxon>
        <taxon>Gammaproteobacteria</taxon>
        <taxon>Alteromonadales</taxon>
        <taxon>Ferrimonadaceae</taxon>
        <taxon>Ferrimonas</taxon>
    </lineage>
</organism>
<keyword evidence="6" id="KW-1185">Reference proteome</keyword>
<feature type="domain" description="5'-Nucleotidase C-terminal" evidence="4">
    <location>
        <begin position="379"/>
        <end position="529"/>
    </location>
</feature>
<dbReference type="Pfam" id="PF00149">
    <property type="entry name" value="Metallophos"/>
    <property type="match status" value="1"/>
</dbReference>
<dbReference type="OrthoDB" id="9803927at2"/>
<dbReference type="InterPro" id="IPR029052">
    <property type="entry name" value="Metallo-depent_PP-like"/>
</dbReference>
<dbReference type="Gene3D" id="3.90.780.10">
    <property type="entry name" value="5'-Nucleotidase, C-terminal domain"/>
    <property type="match status" value="1"/>
</dbReference>
<accession>A0A1G8QER5</accession>
<dbReference type="GO" id="GO:0000166">
    <property type="term" value="F:nucleotide binding"/>
    <property type="evidence" value="ECO:0007669"/>
    <property type="project" value="UniProtKB-KW"/>
</dbReference>
<dbReference type="GO" id="GO:0009166">
    <property type="term" value="P:nucleotide catabolic process"/>
    <property type="evidence" value="ECO:0007669"/>
    <property type="project" value="InterPro"/>
</dbReference>
<evidence type="ECO:0000313" key="6">
    <source>
        <dbReference type="Proteomes" id="UP000199527"/>
    </source>
</evidence>
<name>A0A1G8QER5_9GAMM</name>
<dbReference type="GO" id="GO:0008253">
    <property type="term" value="F:5'-nucleotidase activity"/>
    <property type="evidence" value="ECO:0007669"/>
    <property type="project" value="TreeGrafter"/>
</dbReference>
<dbReference type="InterPro" id="IPR036907">
    <property type="entry name" value="5'-Nucleotdase_C_sf"/>
</dbReference>
<dbReference type="EMBL" id="FNEM01000004">
    <property type="protein sequence ID" value="SDJ03274.1"/>
    <property type="molecule type" value="Genomic_DNA"/>
</dbReference>
<dbReference type="PRINTS" id="PR01607">
    <property type="entry name" value="APYRASEFAMLY"/>
</dbReference>
<dbReference type="GO" id="GO:0030288">
    <property type="term" value="C:outer membrane-bounded periplasmic space"/>
    <property type="evidence" value="ECO:0007669"/>
    <property type="project" value="TreeGrafter"/>
</dbReference>
<protein>
    <submittedName>
        <fullName evidence="5">5'-nucleotidase</fullName>
    </submittedName>
</protein>
<dbReference type="Pfam" id="PF02872">
    <property type="entry name" value="5_nucleotid_C"/>
    <property type="match status" value="1"/>
</dbReference>
<dbReference type="SUPFAM" id="SSF55816">
    <property type="entry name" value="5'-nucleotidase (syn. UDP-sugar hydrolase), C-terminal domain"/>
    <property type="match status" value="1"/>
</dbReference>
<feature type="domain" description="Calcineurin-like phosphoesterase" evidence="3">
    <location>
        <begin position="10"/>
        <end position="245"/>
    </location>
</feature>
<proteinExistence type="inferred from homology"/>
<keyword evidence="1" id="KW-0732">Signal</keyword>
<dbReference type="RefSeq" id="WP_090364201.1">
    <property type="nucleotide sequence ID" value="NZ_FNEM01000004.1"/>
</dbReference>
<comment type="similarity">
    <text evidence="2">Belongs to the 5'-nucleotidase family.</text>
</comment>
<dbReference type="GO" id="GO:0008768">
    <property type="term" value="F:UDP-sugar diphosphatase activity"/>
    <property type="evidence" value="ECO:0007669"/>
    <property type="project" value="TreeGrafter"/>
</dbReference>